<gene>
    <name evidence="5" type="primary">def</name>
    <name evidence="6" type="ORF">COV02_01245</name>
</gene>
<name>A0A2M8LAQ9_9BACT</name>
<sequence length="197" mass="21775">MIRKAYCKILFCNSKIIYNLNMVKIAQKGNKVLHQKAEEVPIDEIKSVKIKNLVAKMKETLMTMDDGVAIAAPQICTPLKVFIALDDFLKQSPPSLSSGRSEKNGKKSAAKISVFINPKIIKKSAKKTLVHEGCLSVAGIFGYINRSDKVTLEAYDENGKKITRGASGLAAQIFQHEVDHLEGKLFTDNAINLKEIK</sequence>
<proteinExistence type="inferred from homology"/>
<comment type="catalytic activity">
    <reaction evidence="5">
        <text>N-terminal N-formyl-L-methionyl-[peptide] + H2O = N-terminal L-methionyl-[peptide] + formate</text>
        <dbReference type="Rhea" id="RHEA:24420"/>
        <dbReference type="Rhea" id="RHEA-COMP:10639"/>
        <dbReference type="Rhea" id="RHEA-COMP:10640"/>
        <dbReference type="ChEBI" id="CHEBI:15377"/>
        <dbReference type="ChEBI" id="CHEBI:15740"/>
        <dbReference type="ChEBI" id="CHEBI:49298"/>
        <dbReference type="ChEBI" id="CHEBI:64731"/>
        <dbReference type="EC" id="3.5.1.88"/>
    </reaction>
</comment>
<dbReference type="NCBIfam" id="NF001159">
    <property type="entry name" value="PRK00150.1-3"/>
    <property type="match status" value="1"/>
</dbReference>
<dbReference type="GO" id="GO:0006412">
    <property type="term" value="P:translation"/>
    <property type="evidence" value="ECO:0007669"/>
    <property type="project" value="UniProtKB-UniRule"/>
</dbReference>
<evidence type="ECO:0000256" key="4">
    <source>
        <dbReference type="ARBA" id="ARBA00022917"/>
    </source>
</evidence>
<dbReference type="GO" id="GO:0046872">
    <property type="term" value="F:metal ion binding"/>
    <property type="evidence" value="ECO:0007669"/>
    <property type="project" value="UniProtKB-KW"/>
</dbReference>
<dbReference type="Proteomes" id="UP000230959">
    <property type="component" value="Unassembled WGS sequence"/>
</dbReference>
<dbReference type="GO" id="GO:0042586">
    <property type="term" value="F:peptide deformylase activity"/>
    <property type="evidence" value="ECO:0007669"/>
    <property type="project" value="UniProtKB-UniRule"/>
</dbReference>
<dbReference type="Gene3D" id="3.90.45.10">
    <property type="entry name" value="Peptide deformylase"/>
    <property type="match status" value="1"/>
</dbReference>
<dbReference type="SUPFAM" id="SSF56420">
    <property type="entry name" value="Peptide deformylase"/>
    <property type="match status" value="1"/>
</dbReference>
<evidence type="ECO:0000313" key="6">
    <source>
        <dbReference type="EMBL" id="PJE73681.1"/>
    </source>
</evidence>
<dbReference type="HAMAP" id="MF_00163">
    <property type="entry name" value="Pep_deformylase"/>
    <property type="match status" value="1"/>
</dbReference>
<organism evidence="6 7">
    <name type="scientific">Candidatus Terrybacteria bacterium CG10_big_fil_rev_8_21_14_0_10_41_10</name>
    <dbReference type="NCBI Taxonomy" id="1975026"/>
    <lineage>
        <taxon>Bacteria</taxon>
        <taxon>Candidatus Terryibacteriota</taxon>
    </lineage>
</organism>
<keyword evidence="5" id="KW-0408">Iron</keyword>
<evidence type="ECO:0000256" key="5">
    <source>
        <dbReference type="HAMAP-Rule" id="MF_00163"/>
    </source>
</evidence>
<dbReference type="AlphaFoldDB" id="A0A2M8LAQ9"/>
<feature type="binding site" evidence="5">
    <location>
        <position position="134"/>
    </location>
    <ligand>
        <name>Fe cation</name>
        <dbReference type="ChEBI" id="CHEBI:24875"/>
    </ligand>
</feature>
<accession>A0A2M8LAQ9</accession>
<protein>
    <recommendedName>
        <fullName evidence="5">Peptide deformylase</fullName>
        <shortName evidence="5">PDF</shortName>
        <ecNumber evidence="5">3.5.1.88</ecNumber>
    </recommendedName>
    <alternativeName>
        <fullName evidence="5">Polypeptide deformylase</fullName>
    </alternativeName>
</protein>
<keyword evidence="3 5" id="KW-0378">Hydrolase</keyword>
<evidence type="ECO:0000313" key="7">
    <source>
        <dbReference type="Proteomes" id="UP000230959"/>
    </source>
</evidence>
<evidence type="ECO:0000256" key="2">
    <source>
        <dbReference type="ARBA" id="ARBA00022723"/>
    </source>
</evidence>
<dbReference type="PANTHER" id="PTHR10458:SF22">
    <property type="entry name" value="PEPTIDE DEFORMYLASE"/>
    <property type="match status" value="1"/>
</dbReference>
<feature type="binding site" evidence="5">
    <location>
        <position position="180"/>
    </location>
    <ligand>
        <name>Fe cation</name>
        <dbReference type="ChEBI" id="CHEBI:24875"/>
    </ligand>
</feature>
<comment type="caution">
    <text evidence="6">The sequence shown here is derived from an EMBL/GenBank/DDBJ whole genome shotgun (WGS) entry which is preliminary data.</text>
</comment>
<feature type="active site" evidence="5">
    <location>
        <position position="177"/>
    </location>
</feature>
<dbReference type="InterPro" id="IPR036821">
    <property type="entry name" value="Peptide_deformylase_sf"/>
</dbReference>
<dbReference type="EC" id="3.5.1.88" evidence="5"/>
<keyword evidence="2 5" id="KW-0479">Metal-binding</keyword>
<dbReference type="CDD" id="cd00487">
    <property type="entry name" value="Pep_deformylase"/>
    <property type="match status" value="1"/>
</dbReference>
<dbReference type="EMBL" id="PFER01000021">
    <property type="protein sequence ID" value="PJE73681.1"/>
    <property type="molecule type" value="Genomic_DNA"/>
</dbReference>
<keyword evidence="4 5" id="KW-0648">Protein biosynthesis</keyword>
<comment type="cofactor">
    <cofactor evidence="5">
        <name>Fe(2+)</name>
        <dbReference type="ChEBI" id="CHEBI:29033"/>
    </cofactor>
    <text evidence="5">Binds 1 Fe(2+) ion.</text>
</comment>
<reference evidence="7" key="1">
    <citation type="submission" date="2017-09" db="EMBL/GenBank/DDBJ databases">
        <title>Depth-based differentiation of microbial function through sediment-hosted aquifers and enrichment of novel symbionts in the deep terrestrial subsurface.</title>
        <authorList>
            <person name="Probst A.J."/>
            <person name="Ladd B."/>
            <person name="Jarett J.K."/>
            <person name="Geller-Mcgrath D.E."/>
            <person name="Sieber C.M.K."/>
            <person name="Emerson J.B."/>
            <person name="Anantharaman K."/>
            <person name="Thomas B.C."/>
            <person name="Malmstrom R."/>
            <person name="Stieglmeier M."/>
            <person name="Klingl A."/>
            <person name="Woyke T."/>
            <person name="Ryan C.M."/>
            <person name="Banfield J.F."/>
        </authorList>
    </citation>
    <scope>NUCLEOTIDE SEQUENCE [LARGE SCALE GENOMIC DNA]</scope>
</reference>
<feature type="binding site" evidence="5">
    <location>
        <position position="176"/>
    </location>
    <ligand>
        <name>Fe cation</name>
        <dbReference type="ChEBI" id="CHEBI:24875"/>
    </ligand>
</feature>
<dbReference type="PRINTS" id="PR01576">
    <property type="entry name" value="PDEFORMYLASE"/>
</dbReference>
<dbReference type="PANTHER" id="PTHR10458">
    <property type="entry name" value="PEPTIDE DEFORMYLASE"/>
    <property type="match status" value="1"/>
</dbReference>
<comment type="similarity">
    <text evidence="1 5">Belongs to the polypeptide deformylase family.</text>
</comment>
<evidence type="ECO:0000256" key="3">
    <source>
        <dbReference type="ARBA" id="ARBA00022801"/>
    </source>
</evidence>
<dbReference type="FunFam" id="3.90.45.10:FF:000003">
    <property type="entry name" value="Peptide deformylase"/>
    <property type="match status" value="1"/>
</dbReference>
<dbReference type="PIRSF" id="PIRSF004749">
    <property type="entry name" value="Pep_def"/>
    <property type="match status" value="1"/>
</dbReference>
<dbReference type="InterPro" id="IPR023635">
    <property type="entry name" value="Peptide_deformylase"/>
</dbReference>
<dbReference type="Pfam" id="PF01327">
    <property type="entry name" value="Pep_deformylase"/>
    <property type="match status" value="1"/>
</dbReference>
<evidence type="ECO:0000256" key="1">
    <source>
        <dbReference type="ARBA" id="ARBA00010759"/>
    </source>
</evidence>
<comment type="function">
    <text evidence="5">Removes the formyl group from the N-terminal Met of newly synthesized proteins. Requires at least a dipeptide for an efficient rate of reaction. N-terminal L-methionine is a prerequisite for activity but the enzyme has broad specificity at other positions.</text>
</comment>